<dbReference type="InterPro" id="IPR006076">
    <property type="entry name" value="FAD-dep_OxRdtase"/>
</dbReference>
<proteinExistence type="predicted"/>
<accession>A0A917KGB8</accession>
<feature type="domain" description="FAD dependent oxidoreductase" evidence="6">
    <location>
        <begin position="13"/>
        <end position="373"/>
    </location>
</feature>
<evidence type="ECO:0000256" key="1">
    <source>
        <dbReference type="ARBA" id="ARBA00001974"/>
    </source>
</evidence>
<gene>
    <name evidence="7" type="primary">solA</name>
    <name evidence="7" type="ORF">GCM10010885_20580</name>
</gene>
<comment type="cofactor">
    <cofactor evidence="1">
        <name>FAD</name>
        <dbReference type="ChEBI" id="CHEBI:57692"/>
    </cofactor>
</comment>
<reference evidence="7" key="1">
    <citation type="journal article" date="2014" name="Int. J. Syst. Evol. Microbiol.">
        <title>Complete genome sequence of Corynebacterium casei LMG S-19264T (=DSM 44701T), isolated from a smear-ripened cheese.</title>
        <authorList>
            <consortium name="US DOE Joint Genome Institute (JGI-PGF)"/>
            <person name="Walter F."/>
            <person name="Albersmeier A."/>
            <person name="Kalinowski J."/>
            <person name="Ruckert C."/>
        </authorList>
    </citation>
    <scope>NUCLEOTIDE SEQUENCE</scope>
    <source>
        <strain evidence="7">JCM 18487</strain>
    </source>
</reference>
<dbReference type="PANTHER" id="PTHR10961">
    <property type="entry name" value="PEROXISOMAL SARCOSINE OXIDASE"/>
    <property type="match status" value="1"/>
</dbReference>
<keyword evidence="5" id="KW-0472">Membrane</keyword>
<evidence type="ECO:0000313" key="8">
    <source>
        <dbReference type="Proteomes" id="UP000637695"/>
    </source>
</evidence>
<dbReference type="InterPro" id="IPR045170">
    <property type="entry name" value="MTOX"/>
</dbReference>
<keyword evidence="2" id="KW-0285">Flavoprotein</keyword>
<dbReference type="InterPro" id="IPR036188">
    <property type="entry name" value="FAD/NAD-bd_sf"/>
</dbReference>
<evidence type="ECO:0000256" key="3">
    <source>
        <dbReference type="ARBA" id="ARBA00022827"/>
    </source>
</evidence>
<dbReference type="GO" id="GO:0008115">
    <property type="term" value="F:sarcosine oxidase activity"/>
    <property type="evidence" value="ECO:0007669"/>
    <property type="project" value="TreeGrafter"/>
</dbReference>
<keyword evidence="3" id="KW-0274">FAD</keyword>
<keyword evidence="4" id="KW-0560">Oxidoreductase</keyword>
<dbReference type="EMBL" id="BMOY01000036">
    <property type="protein sequence ID" value="GGJ11188.1"/>
    <property type="molecule type" value="Genomic_DNA"/>
</dbReference>
<evidence type="ECO:0000259" key="6">
    <source>
        <dbReference type="Pfam" id="PF01266"/>
    </source>
</evidence>
<dbReference type="RefSeq" id="WP_229776810.1">
    <property type="nucleotide sequence ID" value="NZ_BMOY01000036.1"/>
</dbReference>
<dbReference type="PANTHER" id="PTHR10961:SF7">
    <property type="entry name" value="FAD DEPENDENT OXIDOREDUCTASE DOMAIN-CONTAINING PROTEIN"/>
    <property type="match status" value="1"/>
</dbReference>
<dbReference type="GO" id="GO:0050660">
    <property type="term" value="F:flavin adenine dinucleotide binding"/>
    <property type="evidence" value="ECO:0007669"/>
    <property type="project" value="InterPro"/>
</dbReference>
<evidence type="ECO:0000313" key="7">
    <source>
        <dbReference type="EMBL" id="GGJ11188.1"/>
    </source>
</evidence>
<keyword evidence="5" id="KW-0812">Transmembrane</keyword>
<evidence type="ECO:0000256" key="2">
    <source>
        <dbReference type="ARBA" id="ARBA00022630"/>
    </source>
</evidence>
<comment type="caution">
    <text evidence="7">The sequence shown here is derived from an EMBL/GenBank/DDBJ whole genome shotgun (WGS) entry which is preliminary data.</text>
</comment>
<evidence type="ECO:0000256" key="5">
    <source>
        <dbReference type="SAM" id="Phobius"/>
    </source>
</evidence>
<dbReference type="SUPFAM" id="SSF54373">
    <property type="entry name" value="FAD-linked reductases, C-terminal domain"/>
    <property type="match status" value="1"/>
</dbReference>
<dbReference type="AlphaFoldDB" id="A0A917KGB8"/>
<protein>
    <submittedName>
        <fullName evidence="7">N-methyl-L-tryptophan oxidase</fullName>
    </submittedName>
</protein>
<organism evidence="7 8">
    <name type="scientific">Alicyclobacillus cellulosilyticus</name>
    <dbReference type="NCBI Taxonomy" id="1003997"/>
    <lineage>
        <taxon>Bacteria</taxon>
        <taxon>Bacillati</taxon>
        <taxon>Bacillota</taxon>
        <taxon>Bacilli</taxon>
        <taxon>Bacillales</taxon>
        <taxon>Alicyclobacillaceae</taxon>
        <taxon>Alicyclobacillus</taxon>
    </lineage>
</organism>
<dbReference type="Pfam" id="PF01266">
    <property type="entry name" value="DAO"/>
    <property type="match status" value="1"/>
</dbReference>
<dbReference type="SUPFAM" id="SSF51905">
    <property type="entry name" value="FAD/NAD(P)-binding domain"/>
    <property type="match status" value="1"/>
</dbReference>
<feature type="transmembrane region" description="Helical" evidence="5">
    <location>
        <begin position="12"/>
        <end position="30"/>
    </location>
</feature>
<keyword evidence="8" id="KW-1185">Reference proteome</keyword>
<dbReference type="NCBIfam" id="NF008425">
    <property type="entry name" value="PRK11259.1"/>
    <property type="match status" value="1"/>
</dbReference>
<dbReference type="Gene3D" id="3.30.9.10">
    <property type="entry name" value="D-Amino Acid Oxidase, subunit A, domain 2"/>
    <property type="match status" value="1"/>
</dbReference>
<name>A0A917KGB8_9BACL</name>
<reference evidence="7" key="2">
    <citation type="submission" date="2020-09" db="EMBL/GenBank/DDBJ databases">
        <authorList>
            <person name="Sun Q."/>
            <person name="Ohkuma M."/>
        </authorList>
    </citation>
    <scope>NUCLEOTIDE SEQUENCE</scope>
    <source>
        <strain evidence="7">JCM 18487</strain>
    </source>
</reference>
<dbReference type="Gene3D" id="3.50.50.60">
    <property type="entry name" value="FAD/NAD(P)-binding domain"/>
    <property type="match status" value="1"/>
</dbReference>
<sequence>MREQTSAWAQSYDVIIVGAGSMGLAAAYFLTHRGQRVLLLDRHQPPHTWGSHHGETRQLRVAYGEGATYVPLALRARTMWQELEDSARQEGLLAPGEVLFHPAGVVGILGAGSAMRAELEAASMVHAIPAEWLSTAEAQRRWPGLCLRETDTIHFDPLGGVLFSERCLEVLRHASVRQGAATWFGGQLESLVVRPASVEVVWSGERFAADRLVLALGAGAGKVLHTWFPEWQLPLQPLRKTVAWFAADARYQAGNLPAFYADLPEGTYYGFPDYGGGVKAARHDGGQPCDPDAVNRDFHHDPADEADIRAFLRARLPGAAGPLRAGSVCLYTMTPDTHFIVDRHPEHPHVFVAAGFSGHGFKFAIAMGEALACLCLEESPPVDLTLFRADRFARPAGP</sequence>
<keyword evidence="5" id="KW-1133">Transmembrane helix</keyword>
<dbReference type="Proteomes" id="UP000637695">
    <property type="component" value="Unassembled WGS sequence"/>
</dbReference>
<evidence type="ECO:0000256" key="4">
    <source>
        <dbReference type="ARBA" id="ARBA00023002"/>
    </source>
</evidence>